<proteinExistence type="predicted"/>
<evidence type="ECO:0000313" key="2">
    <source>
        <dbReference type="EMBL" id="RUO73449.1"/>
    </source>
</evidence>
<dbReference type="PANTHER" id="PTHR36503">
    <property type="entry name" value="BLR2520 PROTEIN"/>
    <property type="match status" value="1"/>
</dbReference>
<dbReference type="InterPro" id="IPR004360">
    <property type="entry name" value="Glyas_Fos-R_dOase_dom"/>
</dbReference>
<dbReference type="Pfam" id="PF00903">
    <property type="entry name" value="Glyoxalase"/>
    <property type="match status" value="1"/>
</dbReference>
<sequence>MKLGCFSISLAVKDLEKSKAFYEKIGFEVFAGEESHGYLIMKHGDTNIGLFQGMFEKNILTFNPGWNQDAESVDSFDDVRQLLERFKSKGIEIAEDSITGAEGPSSFSVIDPDGNPILIDQHV</sequence>
<dbReference type="InterPro" id="IPR037523">
    <property type="entry name" value="VOC_core"/>
</dbReference>
<dbReference type="InterPro" id="IPR029068">
    <property type="entry name" value="Glyas_Bleomycin-R_OHBP_Dase"/>
</dbReference>
<dbReference type="OrthoDB" id="2719609at2"/>
<dbReference type="EMBL" id="PIQC01000001">
    <property type="protein sequence ID" value="RUO73449.1"/>
    <property type="molecule type" value="Genomic_DNA"/>
</dbReference>
<accession>A0A432Z6K3</accession>
<dbReference type="AlphaFoldDB" id="A0A432Z6K3"/>
<dbReference type="PROSITE" id="PS51819">
    <property type="entry name" value="VOC"/>
    <property type="match status" value="1"/>
</dbReference>
<evidence type="ECO:0000259" key="1">
    <source>
        <dbReference type="PROSITE" id="PS51819"/>
    </source>
</evidence>
<gene>
    <name evidence="2" type="ORF">CWI78_03195</name>
</gene>
<dbReference type="PANTHER" id="PTHR36503:SF1">
    <property type="entry name" value="BLR2520 PROTEIN"/>
    <property type="match status" value="1"/>
</dbReference>
<dbReference type="RefSeq" id="WP_126780329.1">
    <property type="nucleotide sequence ID" value="NZ_PIQC01000001.1"/>
</dbReference>
<dbReference type="Gene3D" id="3.10.180.10">
    <property type="entry name" value="2,3-Dihydroxybiphenyl 1,2-Dioxygenase, domain 1"/>
    <property type="match status" value="1"/>
</dbReference>
<dbReference type="CDD" id="cd06587">
    <property type="entry name" value="VOC"/>
    <property type="match status" value="1"/>
</dbReference>
<reference evidence="3" key="1">
    <citation type="journal article" date="2018" name="Front. Microbiol.">
        <title>Genome-Based Analysis Reveals the Taxonomy and Diversity of the Family Idiomarinaceae.</title>
        <authorList>
            <person name="Liu Y."/>
            <person name="Lai Q."/>
            <person name="Shao Z."/>
        </authorList>
    </citation>
    <scope>NUCLEOTIDE SEQUENCE [LARGE SCALE GENOMIC DNA]</scope>
    <source>
        <strain evidence="3">R22</strain>
    </source>
</reference>
<evidence type="ECO:0000313" key="3">
    <source>
        <dbReference type="Proteomes" id="UP000288058"/>
    </source>
</evidence>
<protein>
    <submittedName>
        <fullName evidence="2">Glyoxalase</fullName>
    </submittedName>
</protein>
<name>A0A432Z6K3_9GAMM</name>
<keyword evidence="3" id="KW-1185">Reference proteome</keyword>
<comment type="caution">
    <text evidence="2">The sequence shown here is derived from an EMBL/GenBank/DDBJ whole genome shotgun (WGS) entry which is preliminary data.</text>
</comment>
<dbReference type="Proteomes" id="UP000288058">
    <property type="component" value="Unassembled WGS sequence"/>
</dbReference>
<feature type="domain" description="VOC" evidence="1">
    <location>
        <begin position="2"/>
        <end position="122"/>
    </location>
</feature>
<dbReference type="SUPFAM" id="SSF54593">
    <property type="entry name" value="Glyoxalase/Bleomycin resistance protein/Dihydroxybiphenyl dioxygenase"/>
    <property type="match status" value="1"/>
</dbReference>
<organism evidence="2 3">
    <name type="scientific">Idiomarina ramblicola</name>
    <dbReference type="NCBI Taxonomy" id="263724"/>
    <lineage>
        <taxon>Bacteria</taxon>
        <taxon>Pseudomonadati</taxon>
        <taxon>Pseudomonadota</taxon>
        <taxon>Gammaproteobacteria</taxon>
        <taxon>Alteromonadales</taxon>
        <taxon>Idiomarinaceae</taxon>
        <taxon>Idiomarina</taxon>
    </lineage>
</organism>